<name>A0A553V2S7_9DEIO</name>
<feature type="compositionally biased region" description="Pro residues" evidence="1">
    <location>
        <begin position="388"/>
        <end position="402"/>
    </location>
</feature>
<dbReference type="OrthoDB" id="53563at2"/>
<feature type="chain" id="PRO_5021849055" evidence="2">
    <location>
        <begin position="22"/>
        <end position="659"/>
    </location>
</feature>
<accession>A0A553V2S7</accession>
<feature type="signal peptide" evidence="2">
    <location>
        <begin position="1"/>
        <end position="21"/>
    </location>
</feature>
<dbReference type="RefSeq" id="WP_143720019.1">
    <property type="nucleotide sequence ID" value="NZ_VKDB01000004.1"/>
</dbReference>
<dbReference type="EMBL" id="VKDB01000004">
    <property type="protein sequence ID" value="TSA86788.1"/>
    <property type="molecule type" value="Genomic_DNA"/>
</dbReference>
<evidence type="ECO:0000256" key="2">
    <source>
        <dbReference type="SAM" id="SignalP"/>
    </source>
</evidence>
<dbReference type="NCBIfam" id="TIGR01451">
    <property type="entry name" value="B_ant_repeat"/>
    <property type="match status" value="1"/>
</dbReference>
<keyword evidence="5" id="KW-1185">Reference proteome</keyword>
<dbReference type="PROSITE" id="PS00018">
    <property type="entry name" value="EF_HAND_1"/>
    <property type="match status" value="1"/>
</dbReference>
<feature type="region of interest" description="Disordered" evidence="1">
    <location>
        <begin position="363"/>
        <end position="409"/>
    </location>
</feature>
<proteinExistence type="predicted"/>
<organism evidence="4 5">
    <name type="scientific">Deinococcus detaillensis</name>
    <dbReference type="NCBI Taxonomy" id="2592048"/>
    <lineage>
        <taxon>Bacteria</taxon>
        <taxon>Thermotogati</taxon>
        <taxon>Deinococcota</taxon>
        <taxon>Deinococci</taxon>
        <taxon>Deinococcales</taxon>
        <taxon>Deinococcaceae</taxon>
        <taxon>Deinococcus</taxon>
    </lineage>
</organism>
<sequence>MKKYWSIVSLMAAMAVSAAGATATPAGTVITNTATLNFSDFGGTEQPPVDSPPVKTTVTPVPSFVLTPNDGSADVTKPDYTKPGQTNNNGKPGDVVVFPYQITNTGNVPGESYTLGNLPDPTGVVKPGTNVLYYLTNPDTNNDGLVSPAELTAAGTPITTISGVNQDQTVKFYQVYTVPTTALNTEKYGADPTGTRNPNAAKDQGLVINLPIDANNSNTTTIARQDGGVIGPKNDPTAVGGTPVYTSPEGVPITPDQNGKDTQTANATTTTTTITFTNTIKNNGNRPDIFTVTTNPADFPAGSTTVLLNPDGTPFTQTPSVNPGGTTDILVKVTLLAGSTSADATKQPTVTLTVISGNDPTKTDTTKDIVNLPGAKFGDVDPKNPGTDPTPIPAVPATPASPDPKDPTAVNVDPKVCTNTTNAFLPMGVKNTGGAPDRFVISGSTVVKLTSGADQTVNVTYYTDTNANGMLDAGEVALPTVAGGQDTGPIAPGATLKLVAVIPVPCASAQGTYTINQKAVSPISGTIPDTNDTVKVGGNGTPPVVTKTVDKDKAQPGDLLTYTISGTNKANANIVKAILKDTVPANTNYVSFAATSTSTGKVLYSTNGTTWSANAPAAPQPDGSTIYTGVDTNNDGNITNADILKPGESISATFKVTVK</sequence>
<feature type="domain" description="DUF11" evidence="3">
    <location>
        <begin position="545"/>
        <end position="641"/>
    </location>
</feature>
<comment type="caution">
    <text evidence="4">The sequence shown here is derived from an EMBL/GenBank/DDBJ whole genome shotgun (WGS) entry which is preliminary data.</text>
</comment>
<evidence type="ECO:0000259" key="3">
    <source>
        <dbReference type="Pfam" id="PF01345"/>
    </source>
</evidence>
<reference evidence="4 5" key="1">
    <citation type="submission" date="2019-07" db="EMBL/GenBank/DDBJ databases">
        <title>Deinococcus detaillus sp. nov., isolated from humus soil in Antarctica.</title>
        <authorList>
            <person name="Zhang K."/>
        </authorList>
    </citation>
    <scope>NUCLEOTIDE SEQUENCE [LARGE SCALE GENOMIC DNA]</scope>
    <source>
        <strain evidence="4 5">H1</strain>
    </source>
</reference>
<dbReference type="InterPro" id="IPR018247">
    <property type="entry name" value="EF_Hand_1_Ca_BS"/>
</dbReference>
<dbReference type="AlphaFoldDB" id="A0A553V2S7"/>
<dbReference type="Proteomes" id="UP000316092">
    <property type="component" value="Unassembled WGS sequence"/>
</dbReference>
<keyword evidence="2" id="KW-0732">Signal</keyword>
<dbReference type="Pfam" id="PF01345">
    <property type="entry name" value="DUF11"/>
    <property type="match status" value="1"/>
</dbReference>
<protein>
    <submittedName>
        <fullName evidence="4">DUF11 domain-containing protein</fullName>
    </submittedName>
</protein>
<dbReference type="InterPro" id="IPR001434">
    <property type="entry name" value="OmcB-like_DUF11"/>
</dbReference>
<dbReference type="InterPro" id="IPR047589">
    <property type="entry name" value="DUF11_rpt"/>
</dbReference>
<evidence type="ECO:0000313" key="5">
    <source>
        <dbReference type="Proteomes" id="UP000316092"/>
    </source>
</evidence>
<gene>
    <name evidence="4" type="ORF">FNU79_06255</name>
</gene>
<evidence type="ECO:0000256" key="1">
    <source>
        <dbReference type="SAM" id="MobiDB-lite"/>
    </source>
</evidence>
<feature type="region of interest" description="Disordered" evidence="1">
    <location>
        <begin position="67"/>
        <end position="93"/>
    </location>
</feature>
<evidence type="ECO:0000313" key="4">
    <source>
        <dbReference type="EMBL" id="TSA86788.1"/>
    </source>
</evidence>